<protein>
    <submittedName>
        <fullName evidence="2">Uncharacterized protein</fullName>
    </submittedName>
</protein>
<evidence type="ECO:0000256" key="1">
    <source>
        <dbReference type="SAM" id="MobiDB-lite"/>
    </source>
</evidence>
<reference evidence="2" key="1">
    <citation type="journal article" date="2020" name="Stud. Mycol.">
        <title>101 Dothideomycetes genomes: a test case for predicting lifestyles and emergence of pathogens.</title>
        <authorList>
            <person name="Haridas S."/>
            <person name="Albert R."/>
            <person name="Binder M."/>
            <person name="Bloem J."/>
            <person name="Labutti K."/>
            <person name="Salamov A."/>
            <person name="Andreopoulos B."/>
            <person name="Baker S."/>
            <person name="Barry K."/>
            <person name="Bills G."/>
            <person name="Bluhm B."/>
            <person name="Cannon C."/>
            <person name="Castanera R."/>
            <person name="Culley D."/>
            <person name="Daum C."/>
            <person name="Ezra D."/>
            <person name="Gonzalez J."/>
            <person name="Henrissat B."/>
            <person name="Kuo A."/>
            <person name="Liang C."/>
            <person name="Lipzen A."/>
            <person name="Lutzoni F."/>
            <person name="Magnuson J."/>
            <person name="Mondo S."/>
            <person name="Nolan M."/>
            <person name="Ohm R."/>
            <person name="Pangilinan J."/>
            <person name="Park H.-J."/>
            <person name="Ramirez L."/>
            <person name="Alfaro M."/>
            <person name="Sun H."/>
            <person name="Tritt A."/>
            <person name="Yoshinaga Y."/>
            <person name="Zwiers L.-H."/>
            <person name="Turgeon B."/>
            <person name="Goodwin S."/>
            <person name="Spatafora J."/>
            <person name="Crous P."/>
            <person name="Grigoriev I."/>
        </authorList>
    </citation>
    <scope>NUCLEOTIDE SEQUENCE</scope>
    <source>
        <strain evidence="2">CBS 109.77</strain>
    </source>
</reference>
<feature type="region of interest" description="Disordered" evidence="1">
    <location>
        <begin position="1"/>
        <end position="107"/>
    </location>
</feature>
<accession>A0A6A6X286</accession>
<dbReference type="Proteomes" id="UP000799757">
    <property type="component" value="Unassembled WGS sequence"/>
</dbReference>
<gene>
    <name evidence="2" type="ORF">K505DRAFT_327853</name>
</gene>
<dbReference type="EMBL" id="MU002098">
    <property type="protein sequence ID" value="KAF2790037.1"/>
    <property type="molecule type" value="Genomic_DNA"/>
</dbReference>
<evidence type="ECO:0000313" key="3">
    <source>
        <dbReference type="Proteomes" id="UP000799757"/>
    </source>
</evidence>
<keyword evidence="3" id="KW-1185">Reference proteome</keyword>
<proteinExistence type="predicted"/>
<dbReference type="AlphaFoldDB" id="A0A6A6X286"/>
<evidence type="ECO:0000313" key="2">
    <source>
        <dbReference type="EMBL" id="KAF2790037.1"/>
    </source>
</evidence>
<sequence length="151" mass="16240">MSIGTKKPHQHNPNSSTIRCTLPTEIQSPPARSLAAPPIPTTSAAEAAISHQDGTYSGARTRAPKPPAPRQRTEPKPPAIDRPSARKHSRRGIGAMQHPPPGPPALTSLNQVSKTDGVLALCQLCFPRLAVRCRLRLRGMACDVLDEPTWP</sequence>
<feature type="compositionally biased region" description="Basic residues" evidence="1">
    <location>
        <begin position="1"/>
        <end position="10"/>
    </location>
</feature>
<name>A0A6A6X286_9PLEO</name>
<organism evidence="2 3">
    <name type="scientific">Melanomma pulvis-pyrius CBS 109.77</name>
    <dbReference type="NCBI Taxonomy" id="1314802"/>
    <lineage>
        <taxon>Eukaryota</taxon>
        <taxon>Fungi</taxon>
        <taxon>Dikarya</taxon>
        <taxon>Ascomycota</taxon>
        <taxon>Pezizomycotina</taxon>
        <taxon>Dothideomycetes</taxon>
        <taxon>Pleosporomycetidae</taxon>
        <taxon>Pleosporales</taxon>
        <taxon>Melanommataceae</taxon>
        <taxon>Melanomma</taxon>
    </lineage>
</organism>
<feature type="compositionally biased region" description="Polar residues" evidence="1">
    <location>
        <begin position="11"/>
        <end position="27"/>
    </location>
</feature>